<organism evidence="1">
    <name type="scientific">virus sp. ctx9V1</name>
    <dbReference type="NCBI Taxonomy" id="2828001"/>
    <lineage>
        <taxon>Viruses</taxon>
    </lineage>
</organism>
<name>A0A8S5RCM2_9VIRU</name>
<sequence length="77" mass="8243">MNLLNLVLPFPSALRPSENIFYLSAISFASALRSALTLVFSSMSSENYSIAPMASSLSITCASLRPSRLIPDSSDSL</sequence>
<protein>
    <submittedName>
        <fullName evidence="1">Uncharacterized protein</fullName>
    </submittedName>
</protein>
<reference evidence="1" key="1">
    <citation type="journal article" date="2021" name="Proc. Natl. Acad. Sci. U.S.A.">
        <title>A Catalog of Tens of Thousands of Viruses from Human Metagenomes Reveals Hidden Associations with Chronic Diseases.</title>
        <authorList>
            <person name="Tisza M.J."/>
            <person name="Buck C.B."/>
        </authorList>
    </citation>
    <scope>NUCLEOTIDE SEQUENCE</scope>
    <source>
        <strain evidence="1">Ctx9V1</strain>
    </source>
</reference>
<evidence type="ECO:0000313" key="1">
    <source>
        <dbReference type="EMBL" id="DAE29166.1"/>
    </source>
</evidence>
<dbReference type="EMBL" id="BK059093">
    <property type="protein sequence ID" value="DAE29166.1"/>
    <property type="molecule type" value="Genomic_DNA"/>
</dbReference>
<accession>A0A8S5RCM2</accession>
<proteinExistence type="predicted"/>